<gene>
    <name evidence="1" type="ORF">D7V20_19145</name>
</gene>
<evidence type="ECO:0000313" key="1">
    <source>
        <dbReference type="EMBL" id="RKG30117.1"/>
    </source>
</evidence>
<dbReference type="AlphaFoldDB" id="A0A3A8E5K4"/>
<protein>
    <submittedName>
        <fullName evidence="1">Uncharacterized protein</fullName>
    </submittedName>
</protein>
<comment type="caution">
    <text evidence="1">The sequence shown here is derived from an EMBL/GenBank/DDBJ whole genome shotgun (WGS) entry which is preliminary data.</text>
</comment>
<reference evidence="1 2" key="1">
    <citation type="submission" date="2018-09" db="EMBL/GenBank/DDBJ databases">
        <title>The draft genome of Acinetobacter spp. strains.</title>
        <authorList>
            <person name="Qin J."/>
            <person name="Feng Y."/>
            <person name="Zong Z."/>
        </authorList>
    </citation>
    <scope>NUCLEOTIDE SEQUENCE [LARGE SCALE GENOMIC DNA]</scope>
    <source>
        <strain evidence="1 2">WCHAc060115</strain>
    </source>
</reference>
<keyword evidence="2" id="KW-1185">Reference proteome</keyword>
<proteinExistence type="predicted"/>
<dbReference type="EMBL" id="RAXT01000147">
    <property type="protein sequence ID" value="RKG30117.1"/>
    <property type="molecule type" value="Genomic_DNA"/>
</dbReference>
<name>A0A3A8E5K4_9GAMM</name>
<sequence length="96" mass="10741">MAKSNQKSDSKAFVLALNHEMIYADKILKFGIGPSVCKLEIGNESSEEHIISHTIALSTAHFLDAIEHIYETINTDEAKSKLKKNLQDLLSRLDDN</sequence>
<dbReference type="Proteomes" id="UP000280405">
    <property type="component" value="Unassembled WGS sequence"/>
</dbReference>
<dbReference type="RefSeq" id="WP_001130046.1">
    <property type="nucleotide sequence ID" value="NZ_RAXT01000147.1"/>
</dbReference>
<dbReference type="OrthoDB" id="9892709at2"/>
<accession>A0A3A8E5K4</accession>
<evidence type="ECO:0000313" key="2">
    <source>
        <dbReference type="Proteomes" id="UP000280405"/>
    </source>
</evidence>
<organism evidence="1 2">
    <name type="scientific">Acinetobacter rongchengensis</name>
    <dbReference type="NCBI Taxonomy" id="2419601"/>
    <lineage>
        <taxon>Bacteria</taxon>
        <taxon>Pseudomonadati</taxon>
        <taxon>Pseudomonadota</taxon>
        <taxon>Gammaproteobacteria</taxon>
        <taxon>Moraxellales</taxon>
        <taxon>Moraxellaceae</taxon>
        <taxon>Acinetobacter</taxon>
    </lineage>
</organism>